<keyword evidence="3" id="KW-1185">Reference proteome</keyword>
<name>A0A8X6YWD0_9ARAC</name>
<feature type="region of interest" description="Disordered" evidence="1">
    <location>
        <begin position="30"/>
        <end position="50"/>
    </location>
</feature>
<evidence type="ECO:0000313" key="2">
    <source>
        <dbReference type="EMBL" id="GFY77009.1"/>
    </source>
</evidence>
<protein>
    <submittedName>
        <fullName evidence="2">Uncharacterized protein</fullName>
    </submittedName>
</protein>
<dbReference type="Proteomes" id="UP000886998">
    <property type="component" value="Unassembled WGS sequence"/>
</dbReference>
<reference evidence="2" key="1">
    <citation type="submission" date="2020-08" db="EMBL/GenBank/DDBJ databases">
        <title>Multicomponent nature underlies the extraordinary mechanical properties of spider dragline silk.</title>
        <authorList>
            <person name="Kono N."/>
            <person name="Nakamura H."/>
            <person name="Mori M."/>
            <person name="Yoshida Y."/>
            <person name="Ohtoshi R."/>
            <person name="Malay A.D."/>
            <person name="Moran D.A.P."/>
            <person name="Tomita M."/>
            <person name="Numata K."/>
            <person name="Arakawa K."/>
        </authorList>
    </citation>
    <scope>NUCLEOTIDE SEQUENCE</scope>
</reference>
<sequence>MLFTGNLVKFSVMMEPVKIKSITGNFKIPNNKIPLGNEAPNPKTKTEHRSCVRITDRYSSRPKIRLTDPQNFEDAKQEMQNLLLRPQSYGVAG</sequence>
<proteinExistence type="predicted"/>
<organism evidence="2 3">
    <name type="scientific">Trichonephila inaurata madagascariensis</name>
    <dbReference type="NCBI Taxonomy" id="2747483"/>
    <lineage>
        <taxon>Eukaryota</taxon>
        <taxon>Metazoa</taxon>
        <taxon>Ecdysozoa</taxon>
        <taxon>Arthropoda</taxon>
        <taxon>Chelicerata</taxon>
        <taxon>Arachnida</taxon>
        <taxon>Araneae</taxon>
        <taxon>Araneomorphae</taxon>
        <taxon>Entelegynae</taxon>
        <taxon>Araneoidea</taxon>
        <taxon>Nephilidae</taxon>
        <taxon>Trichonephila</taxon>
        <taxon>Trichonephila inaurata</taxon>
    </lineage>
</organism>
<comment type="caution">
    <text evidence="2">The sequence shown here is derived from an EMBL/GenBank/DDBJ whole genome shotgun (WGS) entry which is preliminary data.</text>
</comment>
<evidence type="ECO:0000256" key="1">
    <source>
        <dbReference type="SAM" id="MobiDB-lite"/>
    </source>
</evidence>
<evidence type="ECO:0000313" key="3">
    <source>
        <dbReference type="Proteomes" id="UP000886998"/>
    </source>
</evidence>
<dbReference type="EMBL" id="BMAV01022265">
    <property type="protein sequence ID" value="GFY77009.1"/>
    <property type="molecule type" value="Genomic_DNA"/>
</dbReference>
<gene>
    <name evidence="2" type="ORF">TNIN_499591</name>
</gene>
<dbReference type="AlphaFoldDB" id="A0A8X6YWD0"/>
<accession>A0A8X6YWD0</accession>